<feature type="compositionally biased region" description="Basic and acidic residues" evidence="1">
    <location>
        <begin position="588"/>
        <end position="631"/>
    </location>
</feature>
<feature type="compositionally biased region" description="Basic and acidic residues" evidence="1">
    <location>
        <begin position="558"/>
        <end position="567"/>
    </location>
</feature>
<evidence type="ECO:0000313" key="2">
    <source>
        <dbReference type="EMBL" id="KAK8858321.1"/>
    </source>
</evidence>
<reference evidence="2 3" key="1">
    <citation type="submission" date="2024-04" db="EMBL/GenBank/DDBJ databases">
        <title>Tritrichomonas musculus Genome.</title>
        <authorList>
            <person name="Alves-Ferreira E."/>
            <person name="Grigg M."/>
            <person name="Lorenzi H."/>
            <person name="Galac M."/>
        </authorList>
    </citation>
    <scope>NUCLEOTIDE SEQUENCE [LARGE SCALE GENOMIC DNA]</scope>
    <source>
        <strain evidence="2 3">EAF2021</strain>
    </source>
</reference>
<proteinExistence type="predicted"/>
<evidence type="ECO:0008006" key="4">
    <source>
        <dbReference type="Google" id="ProtNLM"/>
    </source>
</evidence>
<feature type="region of interest" description="Disordered" evidence="1">
    <location>
        <begin position="543"/>
        <end position="686"/>
    </location>
</feature>
<feature type="region of interest" description="Disordered" evidence="1">
    <location>
        <begin position="1"/>
        <end position="32"/>
    </location>
</feature>
<sequence length="710" mass="82412">MSDISFSSSESGEPNVDNEEEEKSESNTIDGPNPYEIFNSVFVNDSFLKSNTILQFAKSLHETIINELSSITNREDFIKYVEAIFRHLRLNPQKFIFFMSKPEPSSKEEKELILIKSDRKLFCIRKNSTYMLKGHIVNIFFKNQSRIQVTTSKGLFMKLTIWKDLKYLKAIIPDFLNLTQNPTVHGAEELFFKSMMDLPNKFFVMNHVIKNSFLSLFLTANLEFCRKLVLCKIKEENLFNISKDIMIIFQKSHLWDHLMRVIIPLYIEKQVNHPETIMADFKIYLVPCLLNLCRLHYGKKFLPQVSKILRPVICQRNIDEYVILTFIQLVFNMNFPSQILLIATELYKAVKSKYPDDEYAAPSVVGSFLITDFIFPEIYNTIADDEEKRRYLTFLNVLTFNQDFNEGQHFFEIIKKLYIALGESEVIVTKITSADKQVFSYHISNFFDFLQENASSLYSQFQTIDLSCEKSPVYKEVMQLFEYAEILKSGQKIGNEEDYEEQLIIELNQIHKKIKNGQIKIKRTQKKDVRKLVKKQKQEKKNLLAEIKSKKTEKKKKEKLEKKDSEKSKKKKKNSQLSEDESSEGLNNDEKSELEKGEEKVSTLEGSNRELDNPEHESGSEPDSIPKDKPNDTLLSDDSDIKPSDPNAKKISDESGTKIKSSIATSRDTEIAIEPKKEDGVGLDLDTSKTMKRASIFHNSRKPKEKKKKL</sequence>
<keyword evidence="3" id="KW-1185">Reference proteome</keyword>
<feature type="compositionally biased region" description="Basic and acidic residues" evidence="1">
    <location>
        <begin position="639"/>
        <end position="657"/>
    </location>
</feature>
<gene>
    <name evidence="2" type="ORF">M9Y10_013424</name>
</gene>
<dbReference type="InterPro" id="IPR008936">
    <property type="entry name" value="Rho_GTPase_activation_prot"/>
</dbReference>
<accession>A0ABR2I7B3</accession>
<feature type="compositionally biased region" description="Basic and acidic residues" evidence="1">
    <location>
        <begin position="667"/>
        <end position="680"/>
    </location>
</feature>
<dbReference type="Proteomes" id="UP001470230">
    <property type="component" value="Unassembled WGS sequence"/>
</dbReference>
<feature type="compositionally biased region" description="Low complexity" evidence="1">
    <location>
        <begin position="1"/>
        <end position="11"/>
    </location>
</feature>
<evidence type="ECO:0000313" key="3">
    <source>
        <dbReference type="Proteomes" id="UP001470230"/>
    </source>
</evidence>
<evidence type="ECO:0000256" key="1">
    <source>
        <dbReference type="SAM" id="MobiDB-lite"/>
    </source>
</evidence>
<comment type="caution">
    <text evidence="2">The sequence shown here is derived from an EMBL/GenBank/DDBJ whole genome shotgun (WGS) entry which is preliminary data.</text>
</comment>
<name>A0ABR2I7B3_9EUKA</name>
<dbReference type="EMBL" id="JAPFFF010000019">
    <property type="protein sequence ID" value="KAK8858321.1"/>
    <property type="molecule type" value="Genomic_DNA"/>
</dbReference>
<protein>
    <recommendedName>
        <fullName evidence="4">Rho-GAP domain-containing protein</fullName>
    </recommendedName>
</protein>
<dbReference type="SUPFAM" id="SSF48350">
    <property type="entry name" value="GTPase activation domain, GAP"/>
    <property type="match status" value="1"/>
</dbReference>
<organism evidence="2 3">
    <name type="scientific">Tritrichomonas musculus</name>
    <dbReference type="NCBI Taxonomy" id="1915356"/>
    <lineage>
        <taxon>Eukaryota</taxon>
        <taxon>Metamonada</taxon>
        <taxon>Parabasalia</taxon>
        <taxon>Tritrichomonadida</taxon>
        <taxon>Tritrichomonadidae</taxon>
        <taxon>Tritrichomonas</taxon>
    </lineage>
</organism>